<dbReference type="AlphaFoldDB" id="A0A1F6GAK6"/>
<protein>
    <submittedName>
        <fullName evidence="1">Uncharacterized protein</fullName>
    </submittedName>
</protein>
<reference evidence="1 2" key="1">
    <citation type="journal article" date="2016" name="Nat. Commun.">
        <title>Thousands of microbial genomes shed light on interconnected biogeochemical processes in an aquifer system.</title>
        <authorList>
            <person name="Anantharaman K."/>
            <person name="Brown C.T."/>
            <person name="Hug L.A."/>
            <person name="Sharon I."/>
            <person name="Castelle C.J."/>
            <person name="Probst A.J."/>
            <person name="Thomas B.C."/>
            <person name="Singh A."/>
            <person name="Wilkins M.J."/>
            <person name="Karaoz U."/>
            <person name="Brodie E.L."/>
            <person name="Williams K.H."/>
            <person name="Hubbard S.S."/>
            <person name="Banfield J.F."/>
        </authorList>
    </citation>
    <scope>NUCLEOTIDE SEQUENCE [LARGE SCALE GENOMIC DNA]</scope>
</reference>
<dbReference type="PROSITE" id="PS51257">
    <property type="entry name" value="PROKAR_LIPOPROTEIN"/>
    <property type="match status" value="1"/>
</dbReference>
<comment type="caution">
    <text evidence="1">The sequence shown here is derived from an EMBL/GenBank/DDBJ whole genome shotgun (WGS) entry which is preliminary data.</text>
</comment>
<dbReference type="EMBL" id="MFNE01000026">
    <property type="protein sequence ID" value="OGG95140.1"/>
    <property type="molecule type" value="Genomic_DNA"/>
</dbReference>
<proteinExistence type="predicted"/>
<dbReference type="STRING" id="1817772.A2527_08185"/>
<sequence>MNKLILFFGLIALASCTQVKTGPAHFADQIDQKKRILPKVPSPGITPIEALSFELSQPLELDQTKRSPKR</sequence>
<gene>
    <name evidence="1" type="ORF">A2527_08185</name>
</gene>
<name>A0A1F6GAK6_9PROT</name>
<organism evidence="1 2">
    <name type="scientific">Candidatus Lambdaproteobacteria bacterium RIFOXYD2_FULL_50_16</name>
    <dbReference type="NCBI Taxonomy" id="1817772"/>
    <lineage>
        <taxon>Bacteria</taxon>
        <taxon>Pseudomonadati</taxon>
        <taxon>Pseudomonadota</taxon>
        <taxon>Candidatus Lambdaproteobacteria</taxon>
    </lineage>
</organism>
<dbReference type="Proteomes" id="UP000178449">
    <property type="component" value="Unassembled WGS sequence"/>
</dbReference>
<accession>A0A1F6GAK6</accession>
<evidence type="ECO:0000313" key="1">
    <source>
        <dbReference type="EMBL" id="OGG95140.1"/>
    </source>
</evidence>
<evidence type="ECO:0000313" key="2">
    <source>
        <dbReference type="Proteomes" id="UP000178449"/>
    </source>
</evidence>